<accession>A0A1E1X739</accession>
<feature type="compositionally biased region" description="Pro residues" evidence="1">
    <location>
        <begin position="776"/>
        <end position="785"/>
    </location>
</feature>
<protein>
    <submittedName>
        <fullName evidence="2">Uncharacterized protein</fullName>
    </submittedName>
</protein>
<feature type="compositionally biased region" description="Polar residues" evidence="1">
    <location>
        <begin position="434"/>
        <end position="443"/>
    </location>
</feature>
<reference evidence="2" key="1">
    <citation type="journal article" date="2017" name="Front. Cell. Infect. Microbiol.">
        <title>The Distinct Transcriptional Response of the Midgut of Amblyomma sculptum and Amblyomma aureolatum Ticks to Rickettsia rickettsii Correlates to Their Differences in Susceptibility to Infection.</title>
        <authorList>
            <person name="Martins L.A."/>
            <person name="Galletti M.F.B.M."/>
            <person name="Ribeiro J.M."/>
            <person name="Fujita A."/>
            <person name="Costa F.B."/>
            <person name="Labruna M.B."/>
            <person name="Daffre S."/>
            <person name="Fogaca A.C."/>
        </authorList>
    </citation>
    <scope>NUCLEOTIDE SEQUENCE</scope>
</reference>
<feature type="compositionally biased region" description="Low complexity" evidence="1">
    <location>
        <begin position="1"/>
        <end position="12"/>
    </location>
</feature>
<organism evidence="2">
    <name type="scientific">Amblyomma aureolatum</name>
    <dbReference type="NCBI Taxonomy" id="187763"/>
    <lineage>
        <taxon>Eukaryota</taxon>
        <taxon>Metazoa</taxon>
        <taxon>Ecdysozoa</taxon>
        <taxon>Arthropoda</taxon>
        <taxon>Chelicerata</taxon>
        <taxon>Arachnida</taxon>
        <taxon>Acari</taxon>
        <taxon>Parasitiformes</taxon>
        <taxon>Ixodida</taxon>
        <taxon>Ixodoidea</taxon>
        <taxon>Ixodidae</taxon>
        <taxon>Amblyomminae</taxon>
        <taxon>Amblyomma</taxon>
    </lineage>
</organism>
<proteinExistence type="evidence at transcript level"/>
<evidence type="ECO:0000256" key="1">
    <source>
        <dbReference type="SAM" id="MobiDB-lite"/>
    </source>
</evidence>
<dbReference type="EMBL" id="GFAC01004106">
    <property type="protein sequence ID" value="JAT95082.1"/>
    <property type="molecule type" value="mRNA"/>
</dbReference>
<feature type="compositionally biased region" description="Basic and acidic residues" evidence="1">
    <location>
        <begin position="239"/>
        <end position="273"/>
    </location>
</feature>
<feature type="compositionally biased region" description="Basic and acidic residues" evidence="1">
    <location>
        <begin position="196"/>
        <end position="213"/>
    </location>
</feature>
<feature type="region of interest" description="Disordered" evidence="1">
    <location>
        <begin position="1"/>
        <end position="123"/>
    </location>
</feature>
<feature type="compositionally biased region" description="Polar residues" evidence="1">
    <location>
        <begin position="408"/>
        <end position="417"/>
    </location>
</feature>
<feature type="compositionally biased region" description="Polar residues" evidence="1">
    <location>
        <begin position="685"/>
        <end position="696"/>
    </location>
</feature>
<feature type="compositionally biased region" description="Basic and acidic residues" evidence="1">
    <location>
        <begin position="540"/>
        <end position="571"/>
    </location>
</feature>
<feature type="compositionally biased region" description="Basic and acidic residues" evidence="1">
    <location>
        <begin position="669"/>
        <end position="684"/>
    </location>
</feature>
<feature type="region of interest" description="Disordered" evidence="1">
    <location>
        <begin position="537"/>
        <end position="711"/>
    </location>
</feature>
<feature type="compositionally biased region" description="Basic residues" evidence="1">
    <location>
        <begin position="648"/>
        <end position="668"/>
    </location>
</feature>
<dbReference type="AlphaFoldDB" id="A0A1E1X739"/>
<feature type="compositionally biased region" description="Polar residues" evidence="1">
    <location>
        <begin position="371"/>
        <end position="391"/>
    </location>
</feature>
<name>A0A1E1X739_9ACAR</name>
<evidence type="ECO:0000313" key="2">
    <source>
        <dbReference type="EMBL" id="JAT95082.1"/>
    </source>
</evidence>
<feature type="compositionally biased region" description="Acidic residues" evidence="1">
    <location>
        <begin position="227"/>
        <end position="238"/>
    </location>
</feature>
<feature type="region of interest" description="Disordered" evidence="1">
    <location>
        <begin position="729"/>
        <end position="884"/>
    </location>
</feature>
<feature type="compositionally biased region" description="Basic and acidic residues" evidence="1">
    <location>
        <begin position="467"/>
        <end position="481"/>
    </location>
</feature>
<feature type="compositionally biased region" description="Basic and acidic residues" evidence="1">
    <location>
        <begin position="301"/>
        <end position="311"/>
    </location>
</feature>
<feature type="compositionally biased region" description="Basic and acidic residues" evidence="1">
    <location>
        <begin position="63"/>
        <end position="80"/>
    </location>
</feature>
<feature type="compositionally biased region" description="Basic and acidic residues" evidence="1">
    <location>
        <begin position="499"/>
        <end position="510"/>
    </location>
</feature>
<feature type="compositionally biased region" description="Basic and acidic residues" evidence="1">
    <location>
        <begin position="92"/>
        <end position="111"/>
    </location>
</feature>
<feature type="region of interest" description="Disordered" evidence="1">
    <location>
        <begin position="174"/>
        <end position="510"/>
    </location>
</feature>
<feature type="compositionally biased region" description="Polar residues" evidence="1">
    <location>
        <begin position="482"/>
        <end position="495"/>
    </location>
</feature>
<feature type="compositionally biased region" description="Basic and acidic residues" evidence="1">
    <location>
        <begin position="733"/>
        <end position="743"/>
    </location>
</feature>
<sequence>MPSDGSSAGSGVRRVRSPEAGSGNRVVTRRFVSSPAPLDSDVISNTKREEWTTSKKVVNHKTRQTETRVQRQLVLEDGKVIADTGPQITTRTTEDNKVEESEDTQHKKTGDEDAPDGYVPVPGSERVVCEKTESHQVTKETKEENMKMHDENFKELRGPEEIHRLAVMVPDESPLVGIRPDRFPGKLTHYSSRSKKVTDKDEVKEISEERNGEVTKQTTRTHHHEEKDDDEVPEDEAEGKDLPAVERETKRNFEYLHDGADIKVPERMRKQKELLYLQATSPERHDPVTRRALSLEEEEEIRNSETNRWLDNHFGSEASDDDVVKSKHGGNVINVKMTDTKRTATPPAKPPRESPNLIYTTPYFKSPTPSPTLLDSTLRSSKSQQKTTYFKSPTPSPTPLDSTLRSSRSQQKTTYIKSPTPSPTPLDSTLRSSRSQQKTTYVKSPTPSPTPLDSTLRSSKSQQKTTYRREEREEKIDDSRQSRASPRSYWKSSPSIYHDVTRDLDESPTRYTKVDRSYRDLESSYRPVEKSNIVGSSVFTKEDRRHHETRRVTGEYDREVKKHPERTRSPDLRPVQRSQSTRTPEKPVAQQPTYTYSLPRGPSSRRTTRVDPSLKTSRGVQADLDDEPYTPPSSRYIVHTVRETQSLPRHHHHHHRHHHHHTSSQHRHRSEETDDHRRSDRNRSPESNISTASRPSKTFYFGDKTDTSYHNARHKDGYFTIEKDRYVQPPRRFRSDPRERYYSVEDLTTRSYATPPPPPSSAKKPSFIDRQRYFPATPPASPPPRLIKITNGRSTSPSPPESPRPVSHLLPPPSPYASLNRRYRSPSPVVNPPSFTPLQSPSELKRQQSSSSYSRTYHHRSTTADSTGSKPGPSVVEVRNWDSR</sequence>